<protein>
    <submittedName>
        <fullName evidence="5">Inositol monophosphatase</fullName>
    </submittedName>
</protein>
<evidence type="ECO:0000313" key="5">
    <source>
        <dbReference type="EMBL" id="MTB72233.1"/>
    </source>
</evidence>
<dbReference type="PRINTS" id="PR00377">
    <property type="entry name" value="IMPHPHTASES"/>
</dbReference>
<keyword evidence="6" id="KW-1185">Reference proteome</keyword>
<feature type="binding site" evidence="4">
    <location>
        <position position="211"/>
    </location>
    <ligand>
        <name>Mg(2+)</name>
        <dbReference type="ChEBI" id="CHEBI:18420"/>
        <label>1</label>
        <note>catalytic</note>
    </ligand>
</feature>
<reference evidence="5 6" key="1">
    <citation type="submission" date="2019-11" db="EMBL/GenBank/DDBJ databases">
        <title>Whole genome sequencing identifies a novel species of the genus Arsenicicoccus isolated from human blood.</title>
        <authorList>
            <person name="Jeong J.H."/>
            <person name="Kweon O.J."/>
            <person name="Kim H.R."/>
            <person name="Kim T.-H."/>
            <person name="Ha S.-M."/>
            <person name="Lee M.-K."/>
        </authorList>
    </citation>
    <scope>NUCLEOTIDE SEQUENCE [LARGE SCALE GENOMIC DNA]</scope>
    <source>
        <strain evidence="5 6">MKL-02</strain>
    </source>
</reference>
<proteinExistence type="predicted"/>
<accession>A0A6I3IHX3</accession>
<evidence type="ECO:0000256" key="1">
    <source>
        <dbReference type="ARBA" id="ARBA00022723"/>
    </source>
</evidence>
<feature type="binding site" evidence="4">
    <location>
        <position position="84"/>
    </location>
    <ligand>
        <name>Mg(2+)</name>
        <dbReference type="ChEBI" id="CHEBI:18420"/>
        <label>1</label>
        <note>catalytic</note>
    </ligand>
</feature>
<dbReference type="CDD" id="cd01637">
    <property type="entry name" value="IMPase_like"/>
    <property type="match status" value="1"/>
</dbReference>
<gene>
    <name evidence="5" type="ORF">GGG17_09675</name>
</gene>
<evidence type="ECO:0000256" key="2">
    <source>
        <dbReference type="ARBA" id="ARBA00022801"/>
    </source>
</evidence>
<dbReference type="Gene3D" id="3.40.190.80">
    <property type="match status" value="1"/>
</dbReference>
<dbReference type="SUPFAM" id="SSF56655">
    <property type="entry name" value="Carbohydrate phosphatase"/>
    <property type="match status" value="1"/>
</dbReference>
<dbReference type="GO" id="GO:0007165">
    <property type="term" value="P:signal transduction"/>
    <property type="evidence" value="ECO:0007669"/>
    <property type="project" value="TreeGrafter"/>
</dbReference>
<dbReference type="AlphaFoldDB" id="A0A6I3IHX3"/>
<dbReference type="PANTHER" id="PTHR20854:SF4">
    <property type="entry name" value="INOSITOL-1-MONOPHOSPHATASE-RELATED"/>
    <property type="match status" value="1"/>
</dbReference>
<comment type="cofactor">
    <cofactor evidence="4">
        <name>Mg(2+)</name>
        <dbReference type="ChEBI" id="CHEBI:18420"/>
    </cofactor>
</comment>
<keyword evidence="3 4" id="KW-0460">Magnesium</keyword>
<sequence>MTSADDLALAADLVRSAGTLALEMRAAGLEGTRKTSVSDVVTAADHAAEELVGTRLRRERANDGLVGEEGTSAPAGSGRTWFIDPVDGTYNFLHGMTHWCSALALVDDDGPILGAVYHPESDQLWLGGRDHPTTCNGVPVDPVRDLPLDLVSAATYLHPTRFGRPEMIAPWAEATRLCATVRMLGSASVDLAWTSDSRVGVWYQADCHPWDWYPGQALVEAAGGVTRLVPVGGHTWHLAGSPTAVGQVADAMIQCLPRDEREAAAR</sequence>
<organism evidence="5 6">
    <name type="scientific">Arsenicicoccus cauae</name>
    <dbReference type="NCBI Taxonomy" id="2663847"/>
    <lineage>
        <taxon>Bacteria</taxon>
        <taxon>Bacillati</taxon>
        <taxon>Actinomycetota</taxon>
        <taxon>Actinomycetes</taxon>
        <taxon>Micrococcales</taxon>
        <taxon>Intrasporangiaceae</taxon>
        <taxon>Arsenicicoccus</taxon>
    </lineage>
</organism>
<dbReference type="Proteomes" id="UP000431092">
    <property type="component" value="Unassembled WGS sequence"/>
</dbReference>
<dbReference type="Pfam" id="PF00459">
    <property type="entry name" value="Inositol_P"/>
    <property type="match status" value="1"/>
</dbReference>
<feature type="binding site" evidence="4">
    <location>
        <position position="87"/>
    </location>
    <ligand>
        <name>Mg(2+)</name>
        <dbReference type="ChEBI" id="CHEBI:18420"/>
        <label>1</label>
        <note>catalytic</note>
    </ligand>
</feature>
<dbReference type="GO" id="GO:0006020">
    <property type="term" value="P:inositol metabolic process"/>
    <property type="evidence" value="ECO:0007669"/>
    <property type="project" value="TreeGrafter"/>
</dbReference>
<keyword evidence="1 4" id="KW-0479">Metal-binding</keyword>
<dbReference type="InterPro" id="IPR020583">
    <property type="entry name" value="Inositol_monoP_metal-BS"/>
</dbReference>
<dbReference type="PROSITE" id="PS00629">
    <property type="entry name" value="IMP_1"/>
    <property type="match status" value="1"/>
</dbReference>
<keyword evidence="2" id="KW-0378">Hydrolase</keyword>
<dbReference type="PANTHER" id="PTHR20854">
    <property type="entry name" value="INOSITOL MONOPHOSPHATASE"/>
    <property type="match status" value="1"/>
</dbReference>
<dbReference type="RefSeq" id="WP_154593494.1">
    <property type="nucleotide sequence ID" value="NZ_CP171001.1"/>
</dbReference>
<feature type="binding site" evidence="4">
    <location>
        <position position="68"/>
    </location>
    <ligand>
        <name>Mg(2+)</name>
        <dbReference type="ChEBI" id="CHEBI:18420"/>
        <label>1</label>
        <note>catalytic</note>
    </ligand>
</feature>
<evidence type="ECO:0000256" key="4">
    <source>
        <dbReference type="PIRSR" id="PIRSR600760-2"/>
    </source>
</evidence>
<dbReference type="GO" id="GO:0008934">
    <property type="term" value="F:inositol monophosphate 1-phosphatase activity"/>
    <property type="evidence" value="ECO:0007669"/>
    <property type="project" value="TreeGrafter"/>
</dbReference>
<dbReference type="InterPro" id="IPR000760">
    <property type="entry name" value="Inositol_monophosphatase-like"/>
</dbReference>
<evidence type="ECO:0000313" key="6">
    <source>
        <dbReference type="Proteomes" id="UP000431092"/>
    </source>
</evidence>
<comment type="caution">
    <text evidence="5">The sequence shown here is derived from an EMBL/GenBank/DDBJ whole genome shotgun (WGS) entry which is preliminary data.</text>
</comment>
<name>A0A6I3IHX3_9MICO</name>
<dbReference type="EMBL" id="WLVL01000037">
    <property type="protein sequence ID" value="MTB72233.1"/>
    <property type="molecule type" value="Genomic_DNA"/>
</dbReference>
<dbReference type="Gene3D" id="3.30.540.10">
    <property type="entry name" value="Fructose-1,6-Bisphosphatase, subunit A, domain 1"/>
    <property type="match status" value="1"/>
</dbReference>
<evidence type="ECO:0000256" key="3">
    <source>
        <dbReference type="ARBA" id="ARBA00022842"/>
    </source>
</evidence>
<dbReference type="GO" id="GO:0046872">
    <property type="term" value="F:metal ion binding"/>
    <property type="evidence" value="ECO:0007669"/>
    <property type="project" value="UniProtKB-KW"/>
</dbReference>